<comment type="caution">
    <text evidence="2">The sequence shown here is derived from an EMBL/GenBank/DDBJ whole genome shotgun (WGS) entry which is preliminary data.</text>
</comment>
<dbReference type="InterPro" id="IPR046919">
    <property type="entry name" value="ABC-3C_CTD10"/>
</dbReference>
<dbReference type="Proteomes" id="UP001519363">
    <property type="component" value="Unassembled WGS sequence"/>
</dbReference>
<evidence type="ECO:0000313" key="3">
    <source>
        <dbReference type="Proteomes" id="UP001519363"/>
    </source>
</evidence>
<accession>A0ABS5AES3</accession>
<keyword evidence="3" id="KW-1185">Reference proteome</keyword>
<reference evidence="2 3" key="1">
    <citation type="submission" date="2021-03" db="EMBL/GenBank/DDBJ databases">
        <title>Sequencing the genomes of 1000 actinobacteria strains.</title>
        <authorList>
            <person name="Klenk H.-P."/>
        </authorList>
    </citation>
    <scope>NUCLEOTIDE SEQUENCE [LARGE SCALE GENOMIC DNA]</scope>
    <source>
        <strain evidence="2 3">DSM 44580</strain>
    </source>
</reference>
<dbReference type="RefSeq" id="WP_086784415.1">
    <property type="nucleotide sequence ID" value="NZ_JAGIOO010000001.1"/>
</dbReference>
<evidence type="ECO:0000313" key="2">
    <source>
        <dbReference type="EMBL" id="MBP2474807.1"/>
    </source>
</evidence>
<sequence length="307" mass="34260">MDRVAFWWFRAQAELALHKHKATAFQDHFNDVMEAVHGTDFVRVRPAGNVGDRKCDGYLQSTGTVFQVYAPTVVKLALWVNKIDEDFTGAKAQWATMRAWTFVHNQHDGLPADVTQALLKLKTDHPELIIEPWPPTHLLELTADLPEDKLERVFGHPPREQEMRVLDRSDIADAVAGLALESASWTPNAADLPVVDPRKLDYNQLSEYPRRLITAGIAQAGMVEGYFDNHPDPTLRDRAGTLMKLAWLDLQSRSVTGDEAFHDLYARVAAKAEGSREATASLALLAYLFESCDIFANPPADWTGTAA</sequence>
<proteinExistence type="predicted"/>
<organism evidence="2 3">
    <name type="scientific">Crossiella equi</name>
    <dbReference type="NCBI Taxonomy" id="130796"/>
    <lineage>
        <taxon>Bacteria</taxon>
        <taxon>Bacillati</taxon>
        <taxon>Actinomycetota</taxon>
        <taxon>Actinomycetes</taxon>
        <taxon>Pseudonocardiales</taxon>
        <taxon>Pseudonocardiaceae</taxon>
        <taxon>Crossiella</taxon>
    </lineage>
</organism>
<feature type="domain" description="ABC-three component systems C-terminal" evidence="1">
    <location>
        <begin position="170"/>
        <end position="296"/>
    </location>
</feature>
<dbReference type="EMBL" id="JAGIOO010000001">
    <property type="protein sequence ID" value="MBP2474807.1"/>
    <property type="molecule type" value="Genomic_DNA"/>
</dbReference>
<gene>
    <name evidence="2" type="ORF">JOF53_003679</name>
</gene>
<evidence type="ECO:0000259" key="1">
    <source>
        <dbReference type="Pfam" id="PF20275"/>
    </source>
</evidence>
<protein>
    <recommendedName>
        <fullName evidence="1">ABC-three component systems C-terminal domain-containing protein</fullName>
    </recommendedName>
</protein>
<name>A0ABS5AES3_9PSEU</name>
<dbReference type="Pfam" id="PF20275">
    <property type="entry name" value="CTD10"/>
    <property type="match status" value="1"/>
</dbReference>